<dbReference type="OrthoDB" id="7738422at2"/>
<proteinExistence type="predicted"/>
<feature type="transmembrane region" description="Helical" evidence="1">
    <location>
        <begin position="197"/>
        <end position="220"/>
    </location>
</feature>
<dbReference type="EMBL" id="FNEB01000003">
    <property type="protein sequence ID" value="SDI47210.1"/>
    <property type="molecule type" value="Genomic_DNA"/>
</dbReference>
<keyword evidence="1" id="KW-0472">Membrane</keyword>
<feature type="transmembrane region" description="Helical" evidence="1">
    <location>
        <begin position="143"/>
        <end position="164"/>
    </location>
</feature>
<accession>A0A1G8KWC8</accession>
<name>A0A1G8KWC8_9RHOB</name>
<evidence type="ECO:0000256" key="1">
    <source>
        <dbReference type="SAM" id="Phobius"/>
    </source>
</evidence>
<dbReference type="Proteomes" id="UP000199340">
    <property type="component" value="Unassembled WGS sequence"/>
</dbReference>
<sequence>MIVQLFKALFRAVLVAVLVALPALALPSASDDGPQIVVLISIIIALLVFLEYNSAYPSFVEFRYAPPINRLRFGALFLTVAVLSAVCADENTTSTIGAIAASLAGLIAGFLDIPFSPVRLIGLILPADAPATLVETLRIAAGFAYFVSLCIVGLFFLLVHVAGWPARHGAFNVWINLPLFDPTAGSDVVTRLRRHGLINLVLGFLLPFLLPAVAKAASGIVDPMILENEQTMIWVVSLWAILPASMMIRGIAMNRIAQMILQKRERAYAAAQAAGDGEAASENDEDSYQLV</sequence>
<evidence type="ECO:0000256" key="2">
    <source>
        <dbReference type="SAM" id="SignalP"/>
    </source>
</evidence>
<keyword evidence="4" id="KW-1185">Reference proteome</keyword>
<evidence type="ECO:0000313" key="3">
    <source>
        <dbReference type="EMBL" id="SDI47210.1"/>
    </source>
</evidence>
<feature type="signal peptide" evidence="2">
    <location>
        <begin position="1"/>
        <end position="25"/>
    </location>
</feature>
<feature type="chain" id="PRO_5011689867" evidence="2">
    <location>
        <begin position="26"/>
        <end position="291"/>
    </location>
</feature>
<dbReference type="AlphaFoldDB" id="A0A1G8KWC8"/>
<protein>
    <submittedName>
        <fullName evidence="3">Uncharacterized protein</fullName>
    </submittedName>
</protein>
<dbReference type="STRING" id="490829.SAMN05421850_10348"/>
<feature type="transmembrane region" description="Helical" evidence="1">
    <location>
        <begin position="35"/>
        <end position="59"/>
    </location>
</feature>
<reference evidence="3 4" key="1">
    <citation type="submission" date="2016-10" db="EMBL/GenBank/DDBJ databases">
        <authorList>
            <person name="de Groot N.N."/>
        </authorList>
    </citation>
    <scope>NUCLEOTIDE SEQUENCE [LARGE SCALE GENOMIC DNA]</scope>
    <source>
        <strain evidence="3 4">DSM 28010</strain>
    </source>
</reference>
<evidence type="ECO:0000313" key="4">
    <source>
        <dbReference type="Proteomes" id="UP000199340"/>
    </source>
</evidence>
<keyword evidence="1" id="KW-1133">Transmembrane helix</keyword>
<keyword evidence="2" id="KW-0732">Signal</keyword>
<keyword evidence="1" id="KW-0812">Transmembrane</keyword>
<feature type="transmembrane region" description="Helical" evidence="1">
    <location>
        <begin position="71"/>
        <end position="88"/>
    </location>
</feature>
<organism evidence="3 4">
    <name type="scientific">Lutimaribacter saemankumensis</name>
    <dbReference type="NCBI Taxonomy" id="490829"/>
    <lineage>
        <taxon>Bacteria</taxon>
        <taxon>Pseudomonadati</taxon>
        <taxon>Pseudomonadota</taxon>
        <taxon>Alphaproteobacteria</taxon>
        <taxon>Rhodobacterales</taxon>
        <taxon>Roseobacteraceae</taxon>
        <taxon>Lutimaribacter</taxon>
    </lineage>
</organism>
<feature type="transmembrane region" description="Helical" evidence="1">
    <location>
        <begin position="94"/>
        <end position="113"/>
    </location>
</feature>
<feature type="transmembrane region" description="Helical" evidence="1">
    <location>
        <begin position="232"/>
        <end position="252"/>
    </location>
</feature>
<gene>
    <name evidence="3" type="ORF">SAMN05421850_10348</name>
</gene>